<dbReference type="AlphaFoldDB" id="A0A423VXE7"/>
<organism evidence="10 11">
    <name type="scientific">Cytospora schulzeri</name>
    <dbReference type="NCBI Taxonomy" id="448051"/>
    <lineage>
        <taxon>Eukaryota</taxon>
        <taxon>Fungi</taxon>
        <taxon>Dikarya</taxon>
        <taxon>Ascomycota</taxon>
        <taxon>Pezizomycotina</taxon>
        <taxon>Sordariomycetes</taxon>
        <taxon>Sordariomycetidae</taxon>
        <taxon>Diaporthales</taxon>
        <taxon>Cytosporaceae</taxon>
        <taxon>Cytospora</taxon>
    </lineage>
</organism>
<dbReference type="PANTHER" id="PTHR12855:SF10">
    <property type="entry name" value="DNA METHYLTRANSFERASE 1-ASSOCIATED PROTEIN 1"/>
    <property type="match status" value="1"/>
</dbReference>
<evidence type="ECO:0000259" key="9">
    <source>
        <dbReference type="Pfam" id="PF16282"/>
    </source>
</evidence>
<evidence type="ECO:0000256" key="5">
    <source>
        <dbReference type="ARBA" id="ARBA00023015"/>
    </source>
</evidence>
<feature type="compositionally biased region" description="Polar residues" evidence="8">
    <location>
        <begin position="573"/>
        <end position="583"/>
    </location>
</feature>
<feature type="compositionally biased region" description="Basic and acidic residues" evidence="8">
    <location>
        <begin position="546"/>
        <end position="566"/>
    </location>
</feature>
<keyword evidence="11" id="KW-1185">Reference proteome</keyword>
<dbReference type="Proteomes" id="UP000283895">
    <property type="component" value="Unassembled WGS sequence"/>
</dbReference>
<dbReference type="GO" id="GO:0006338">
    <property type="term" value="P:chromatin remodeling"/>
    <property type="evidence" value="ECO:0007669"/>
    <property type="project" value="InterPro"/>
</dbReference>
<evidence type="ECO:0000313" key="10">
    <source>
        <dbReference type="EMBL" id="ROV95749.1"/>
    </source>
</evidence>
<evidence type="ECO:0000256" key="4">
    <source>
        <dbReference type="ARBA" id="ARBA00022853"/>
    </source>
</evidence>
<dbReference type="EMBL" id="LKEA01000035">
    <property type="protein sequence ID" value="ROV95749.1"/>
    <property type="molecule type" value="Genomic_DNA"/>
</dbReference>
<dbReference type="GO" id="GO:0035267">
    <property type="term" value="C:NuA4 histone acetyltransferase complex"/>
    <property type="evidence" value="ECO:0007669"/>
    <property type="project" value="InterPro"/>
</dbReference>
<comment type="caution">
    <text evidence="10">The sequence shown here is derived from an EMBL/GenBank/DDBJ whole genome shotgun (WGS) entry which is preliminary data.</text>
</comment>
<feature type="region of interest" description="Disordered" evidence="8">
    <location>
        <begin position="1"/>
        <end position="34"/>
    </location>
</feature>
<proteinExistence type="inferred from homology"/>
<keyword evidence="6" id="KW-0804">Transcription</keyword>
<keyword evidence="5" id="KW-0805">Transcription regulation</keyword>
<protein>
    <recommendedName>
        <fullName evidence="3">SWR1-complex protein 4</fullName>
    </recommendedName>
</protein>
<reference evidence="10 11" key="1">
    <citation type="submission" date="2015-09" db="EMBL/GenBank/DDBJ databases">
        <title>Host preference determinants of Valsa canker pathogens revealed by comparative genomics.</title>
        <authorList>
            <person name="Yin Z."/>
            <person name="Huang L."/>
        </authorList>
    </citation>
    <scope>NUCLEOTIDE SEQUENCE [LARGE SCALE GENOMIC DNA]</scope>
    <source>
        <strain evidence="10 11">03-1</strain>
    </source>
</reference>
<dbReference type="PANTHER" id="PTHR12855">
    <property type="entry name" value="DNA METHYLTRANSFERASE 1-ASSOCIATED PROTEIN 1 FAMILY MEMBER"/>
    <property type="match status" value="1"/>
</dbReference>
<dbReference type="Pfam" id="PF16282">
    <property type="entry name" value="SANT_DAMP1_like"/>
    <property type="match status" value="1"/>
</dbReference>
<feature type="compositionally biased region" description="Polar residues" evidence="8">
    <location>
        <begin position="621"/>
        <end position="631"/>
    </location>
</feature>
<sequence length="639" mass="71253">MASNDVRDVLNLPNDGLAPRHSKKQKISAPRHNLKGLAREVQNLGGDNPIAIVPETSLYKKRRFANRKPAAKWELRPFRNSARDDQSLVLRHWKRKTEAEPGQTSDLPEGESAEGANDDNKEATERKEGEIEDSAFAKFNVKVDIPEYNDEQYNAKLQNDDWTKDETDYLMSLVRAFDLRWPVIWDRYEYMPQSHEDTDMKGSDTAVVPAARPRDMEDLKARYYEVAARMMETQKAIQYMTQPEWNLHQTMVTFNANQERDRKKFALNSMSRSKEEAKEEESLLIEVRRIMARQERFNEERRELYQRLEYQHSDQQDISAFRTSTGLSNLLGTLQNNLNQAKKRRPLTGPEGATPAAPAVPAPSGQPSSATSEAPPSRRESTAAPSAGHRDSIGAEKPIPIGNKKGQAPPERRKLNEQEEQIYGVSTHERLGSGPTFRYERVNKIFSHKSGQQQQRIQNVLNELDIPIRLNMPTATVTAEYEKLVLSVTGLVDLRKMRDKLDGEIKVEEAKKSERAKARHVLGLDGANDDSSGDKKAGETSAEAKAAAEAEKSKDSSGDSAKKGDDTAPSAGDETTQQDNAPGTNRDGDASGADGDESTTPRVKEEEGTRPGSSGGGGNKRSASVLSTPSEKSTKRQKK</sequence>
<feature type="compositionally biased region" description="Basic and acidic residues" evidence="8">
    <location>
        <begin position="507"/>
        <end position="516"/>
    </location>
</feature>
<dbReference type="InterPro" id="IPR027109">
    <property type="entry name" value="Swc4/Dmap1"/>
</dbReference>
<keyword evidence="4" id="KW-0156">Chromatin regulator</keyword>
<evidence type="ECO:0000256" key="8">
    <source>
        <dbReference type="SAM" id="MobiDB-lite"/>
    </source>
</evidence>
<dbReference type="GO" id="GO:0006281">
    <property type="term" value="P:DNA repair"/>
    <property type="evidence" value="ECO:0007669"/>
    <property type="project" value="InterPro"/>
</dbReference>
<accession>A0A423VXE7</accession>
<keyword evidence="7" id="KW-0539">Nucleus</keyword>
<evidence type="ECO:0000256" key="1">
    <source>
        <dbReference type="ARBA" id="ARBA00004123"/>
    </source>
</evidence>
<evidence type="ECO:0000256" key="2">
    <source>
        <dbReference type="ARBA" id="ARBA00006918"/>
    </source>
</evidence>
<dbReference type="OrthoDB" id="19740at2759"/>
<dbReference type="GO" id="GO:0003714">
    <property type="term" value="F:transcription corepressor activity"/>
    <property type="evidence" value="ECO:0007669"/>
    <property type="project" value="TreeGrafter"/>
</dbReference>
<feature type="region of interest" description="Disordered" evidence="8">
    <location>
        <begin position="94"/>
        <end position="131"/>
    </location>
</feature>
<dbReference type="STRING" id="356882.A0A423VXE7"/>
<evidence type="ECO:0000313" key="11">
    <source>
        <dbReference type="Proteomes" id="UP000283895"/>
    </source>
</evidence>
<gene>
    <name evidence="10" type="ORF">VMCG_07595</name>
</gene>
<feature type="region of interest" description="Disordered" evidence="8">
    <location>
        <begin position="507"/>
        <end position="639"/>
    </location>
</feature>
<dbReference type="GO" id="GO:0000122">
    <property type="term" value="P:negative regulation of transcription by RNA polymerase II"/>
    <property type="evidence" value="ECO:0007669"/>
    <property type="project" value="TreeGrafter"/>
</dbReference>
<name>A0A423VXE7_9PEZI</name>
<feature type="region of interest" description="Disordered" evidence="8">
    <location>
        <begin position="344"/>
        <end position="417"/>
    </location>
</feature>
<feature type="domain" description="DAMP1 SANT/Myb-like" evidence="9">
    <location>
        <begin position="135"/>
        <end position="231"/>
    </location>
</feature>
<feature type="compositionally biased region" description="Basic and acidic residues" evidence="8">
    <location>
        <begin position="118"/>
        <end position="129"/>
    </location>
</feature>
<evidence type="ECO:0000256" key="3">
    <source>
        <dbReference type="ARBA" id="ARBA00019132"/>
    </source>
</evidence>
<dbReference type="InterPro" id="IPR032563">
    <property type="entry name" value="DAMP1_SANT-like"/>
</dbReference>
<comment type="subcellular location">
    <subcellularLocation>
        <location evidence="1">Nucleus</location>
    </subcellularLocation>
</comment>
<comment type="similarity">
    <text evidence="2">Belongs to the SWC4 family.</text>
</comment>
<feature type="compositionally biased region" description="Low complexity" evidence="8">
    <location>
        <begin position="349"/>
        <end position="370"/>
    </location>
</feature>
<evidence type="ECO:0000256" key="6">
    <source>
        <dbReference type="ARBA" id="ARBA00023163"/>
    </source>
</evidence>
<dbReference type="GO" id="GO:0000812">
    <property type="term" value="C:Swr1 complex"/>
    <property type="evidence" value="ECO:0007669"/>
    <property type="project" value="TreeGrafter"/>
</dbReference>
<dbReference type="Gene3D" id="1.10.10.60">
    <property type="entry name" value="Homeodomain-like"/>
    <property type="match status" value="1"/>
</dbReference>
<evidence type="ECO:0000256" key="7">
    <source>
        <dbReference type="ARBA" id="ARBA00023242"/>
    </source>
</evidence>